<dbReference type="Proteomes" id="UP000288805">
    <property type="component" value="Unassembled WGS sequence"/>
</dbReference>
<dbReference type="PANTHER" id="PTHR46148:SF52">
    <property type="entry name" value="OS04G0603800 PROTEIN"/>
    <property type="match status" value="1"/>
</dbReference>
<name>A0A438KJF5_VITVI</name>
<evidence type="ECO:0000313" key="2">
    <source>
        <dbReference type="EMBL" id="RVX21338.1"/>
    </source>
</evidence>
<dbReference type="InterPro" id="IPR056924">
    <property type="entry name" value="SH3_Tf2-1"/>
</dbReference>
<feature type="domain" description="Tf2-1-like SH3-like" evidence="1">
    <location>
        <begin position="24"/>
        <end position="49"/>
    </location>
</feature>
<dbReference type="AlphaFoldDB" id="A0A438KJF5"/>
<dbReference type="EMBL" id="QGNW01000005">
    <property type="protein sequence ID" value="RVX21338.1"/>
    <property type="molecule type" value="Genomic_DNA"/>
</dbReference>
<gene>
    <name evidence="2" type="ORF">CK203_002109</name>
</gene>
<protein>
    <recommendedName>
        <fullName evidence="1">Tf2-1-like SH3-like domain-containing protein</fullName>
    </recommendedName>
</protein>
<comment type="caution">
    <text evidence="2">The sequence shown here is derived from an EMBL/GenBank/DDBJ whole genome shotgun (WGS) entry which is preliminary data.</text>
</comment>
<accession>A0A438KJF5</accession>
<sequence length="103" mass="11780">MRKATNEHRTDRNFEAGDRKGGTQVAYKLKLPAYSKIHPVFHVSCLKKKLGATNVHQTELPSIQQDGRVQLELIAVLDRRMVKRNNRAVVQNEFVLLGVKIPY</sequence>
<organism evidence="2 3">
    <name type="scientific">Vitis vinifera</name>
    <name type="common">Grape</name>
    <dbReference type="NCBI Taxonomy" id="29760"/>
    <lineage>
        <taxon>Eukaryota</taxon>
        <taxon>Viridiplantae</taxon>
        <taxon>Streptophyta</taxon>
        <taxon>Embryophyta</taxon>
        <taxon>Tracheophyta</taxon>
        <taxon>Spermatophyta</taxon>
        <taxon>Magnoliopsida</taxon>
        <taxon>eudicotyledons</taxon>
        <taxon>Gunneridae</taxon>
        <taxon>Pentapetalae</taxon>
        <taxon>rosids</taxon>
        <taxon>Vitales</taxon>
        <taxon>Vitaceae</taxon>
        <taxon>Viteae</taxon>
        <taxon>Vitis</taxon>
    </lineage>
</organism>
<proteinExistence type="predicted"/>
<evidence type="ECO:0000313" key="3">
    <source>
        <dbReference type="Proteomes" id="UP000288805"/>
    </source>
</evidence>
<reference evidence="2 3" key="1">
    <citation type="journal article" date="2018" name="PLoS Genet.">
        <title>Population sequencing reveals clonal diversity and ancestral inbreeding in the grapevine cultivar Chardonnay.</title>
        <authorList>
            <person name="Roach M.J."/>
            <person name="Johnson D.L."/>
            <person name="Bohlmann J."/>
            <person name="van Vuuren H.J."/>
            <person name="Jones S.J."/>
            <person name="Pretorius I.S."/>
            <person name="Schmidt S.A."/>
            <person name="Borneman A.R."/>
        </authorList>
    </citation>
    <scope>NUCLEOTIDE SEQUENCE [LARGE SCALE GENOMIC DNA]</scope>
    <source>
        <strain evidence="3">cv. Chardonnay</strain>
        <tissue evidence="2">Leaf</tissue>
    </source>
</reference>
<evidence type="ECO:0000259" key="1">
    <source>
        <dbReference type="Pfam" id="PF24626"/>
    </source>
</evidence>
<dbReference type="Pfam" id="PF24626">
    <property type="entry name" value="SH3_Tf2-1"/>
    <property type="match status" value="1"/>
</dbReference>
<dbReference type="PANTHER" id="PTHR46148">
    <property type="entry name" value="CHROMO DOMAIN-CONTAINING PROTEIN"/>
    <property type="match status" value="1"/>
</dbReference>